<reference evidence="1 2" key="1">
    <citation type="journal article" date="2019" name="PLoS Biol.">
        <title>Sex chromosomes control vertical transmission of feminizing Wolbachia symbionts in an isopod.</title>
        <authorList>
            <person name="Becking T."/>
            <person name="Chebbi M.A."/>
            <person name="Giraud I."/>
            <person name="Moumen B."/>
            <person name="Laverre T."/>
            <person name="Caubet Y."/>
            <person name="Peccoud J."/>
            <person name="Gilbert C."/>
            <person name="Cordaux R."/>
        </authorList>
    </citation>
    <scope>NUCLEOTIDE SEQUENCE [LARGE SCALE GENOMIC DNA]</scope>
    <source>
        <strain evidence="1">ANa2</strain>
        <tissue evidence="1">Whole body excluding digestive tract and cuticle</tissue>
    </source>
</reference>
<evidence type="ECO:0000313" key="1">
    <source>
        <dbReference type="EMBL" id="KAB7503504.1"/>
    </source>
</evidence>
<name>A0A5N5TA29_9CRUS</name>
<dbReference type="AlphaFoldDB" id="A0A5N5TA29"/>
<evidence type="ECO:0000313" key="2">
    <source>
        <dbReference type="Proteomes" id="UP000326759"/>
    </source>
</evidence>
<keyword evidence="2" id="KW-1185">Reference proteome</keyword>
<sequence>MKYTNKNSNLHLCINIVKNKSLLFLYNSINIAIYNLRKKFVIFGSTIESESVNRILESVNFQKQEDLLSINSKTKYMMGVERSYLQRFRIKRLQNWMSEYTWMQQEWCNGRDRLNI</sequence>
<organism evidence="1 2">
    <name type="scientific">Armadillidium nasatum</name>
    <dbReference type="NCBI Taxonomy" id="96803"/>
    <lineage>
        <taxon>Eukaryota</taxon>
        <taxon>Metazoa</taxon>
        <taxon>Ecdysozoa</taxon>
        <taxon>Arthropoda</taxon>
        <taxon>Crustacea</taxon>
        <taxon>Multicrustacea</taxon>
        <taxon>Malacostraca</taxon>
        <taxon>Eumalacostraca</taxon>
        <taxon>Peracarida</taxon>
        <taxon>Isopoda</taxon>
        <taxon>Oniscidea</taxon>
        <taxon>Crinocheta</taxon>
        <taxon>Armadillidiidae</taxon>
        <taxon>Armadillidium</taxon>
    </lineage>
</organism>
<gene>
    <name evidence="1" type="ORF">Anas_06702</name>
</gene>
<comment type="caution">
    <text evidence="1">The sequence shown here is derived from an EMBL/GenBank/DDBJ whole genome shotgun (WGS) entry which is preliminary data.</text>
</comment>
<protein>
    <submittedName>
        <fullName evidence="1">Uncharacterized protein</fullName>
    </submittedName>
</protein>
<proteinExistence type="predicted"/>
<accession>A0A5N5TA29</accession>
<dbReference type="Proteomes" id="UP000326759">
    <property type="component" value="Unassembled WGS sequence"/>
</dbReference>
<dbReference type="EMBL" id="SEYY01005060">
    <property type="protein sequence ID" value="KAB7503504.1"/>
    <property type="molecule type" value="Genomic_DNA"/>
</dbReference>